<feature type="transmembrane region" description="Helical" evidence="5">
    <location>
        <begin position="160"/>
        <end position="181"/>
    </location>
</feature>
<evidence type="ECO:0000313" key="7">
    <source>
        <dbReference type="EMBL" id="MEI4801813.1"/>
    </source>
</evidence>
<evidence type="ECO:0000256" key="3">
    <source>
        <dbReference type="ARBA" id="ARBA00022989"/>
    </source>
</evidence>
<dbReference type="GO" id="GO:0005524">
    <property type="term" value="F:ATP binding"/>
    <property type="evidence" value="ECO:0007669"/>
    <property type="project" value="UniProtKB-KW"/>
</dbReference>
<dbReference type="InterPro" id="IPR036640">
    <property type="entry name" value="ABC1_TM_sf"/>
</dbReference>
<dbReference type="EMBL" id="JBAWSX010000005">
    <property type="protein sequence ID" value="MEI4801813.1"/>
    <property type="molecule type" value="Genomic_DNA"/>
</dbReference>
<comment type="caution">
    <text evidence="7">The sequence shown here is derived from an EMBL/GenBank/DDBJ whole genome shotgun (WGS) entry which is preliminary data.</text>
</comment>
<keyword evidence="7" id="KW-0547">Nucleotide-binding</keyword>
<dbReference type="SUPFAM" id="SSF90123">
    <property type="entry name" value="ABC transporter transmembrane region"/>
    <property type="match status" value="1"/>
</dbReference>
<dbReference type="PANTHER" id="PTHR24221">
    <property type="entry name" value="ATP-BINDING CASSETTE SUB-FAMILY B"/>
    <property type="match status" value="1"/>
</dbReference>
<evidence type="ECO:0000256" key="2">
    <source>
        <dbReference type="ARBA" id="ARBA00022692"/>
    </source>
</evidence>
<dbReference type="PROSITE" id="PS50929">
    <property type="entry name" value="ABC_TM1F"/>
    <property type="match status" value="1"/>
</dbReference>
<dbReference type="RefSeq" id="WP_336472448.1">
    <property type="nucleotide sequence ID" value="NZ_JBAWSX010000005.1"/>
</dbReference>
<keyword evidence="8" id="KW-1185">Reference proteome</keyword>
<organism evidence="7 8">
    <name type="scientific">Bacillus bruguierae</name>
    <dbReference type="NCBI Taxonomy" id="3127667"/>
    <lineage>
        <taxon>Bacteria</taxon>
        <taxon>Bacillati</taxon>
        <taxon>Bacillota</taxon>
        <taxon>Bacilli</taxon>
        <taxon>Bacillales</taxon>
        <taxon>Bacillaceae</taxon>
        <taxon>Bacillus</taxon>
    </lineage>
</organism>
<accession>A0ABU8FH55</accession>
<evidence type="ECO:0000256" key="4">
    <source>
        <dbReference type="ARBA" id="ARBA00023136"/>
    </source>
</evidence>
<dbReference type="InterPro" id="IPR011527">
    <property type="entry name" value="ABC1_TM_dom"/>
</dbReference>
<gene>
    <name evidence="7" type="ORF">WAZ07_10820</name>
</gene>
<sequence length="213" mass="24331">MITYIGEKVAWKATNDIRTDLITHCINLDMSFHKENKPGALLERVDGDVSKLFDLFSKIFLNVLNNFILLLGTLIILFYENVLIGISLTIFAIVLLWKVKSKTENHWVKSSEVNAELSGFIGENISSTEDIASSGAREYVMDNFYKLNRRIFPVFRKARLTWATMWSVTITIFAVGTIIAFSVSTYLWTKGVITIGTAYLIFNYTQILRRPIE</sequence>
<evidence type="ECO:0000256" key="5">
    <source>
        <dbReference type="SAM" id="Phobius"/>
    </source>
</evidence>
<dbReference type="InterPro" id="IPR039421">
    <property type="entry name" value="Type_1_exporter"/>
</dbReference>
<feature type="transmembrane region" description="Helical" evidence="5">
    <location>
        <begin position="82"/>
        <end position="99"/>
    </location>
</feature>
<keyword evidence="3 5" id="KW-1133">Transmembrane helix</keyword>
<dbReference type="Pfam" id="PF00664">
    <property type="entry name" value="ABC_membrane"/>
    <property type="match status" value="1"/>
</dbReference>
<comment type="subcellular location">
    <subcellularLocation>
        <location evidence="1">Cell membrane</location>
        <topology evidence="1">Multi-pass membrane protein</topology>
    </subcellularLocation>
</comment>
<reference evidence="7 8" key="1">
    <citation type="submission" date="2024-01" db="EMBL/GenBank/DDBJ databases">
        <title>Seven novel Bacillus-like species.</title>
        <authorList>
            <person name="Liu G."/>
        </authorList>
    </citation>
    <scope>NUCLEOTIDE SEQUENCE [LARGE SCALE GENOMIC DNA]</scope>
    <source>
        <strain evidence="7 8">FJAT-51639</strain>
    </source>
</reference>
<evidence type="ECO:0000256" key="1">
    <source>
        <dbReference type="ARBA" id="ARBA00004651"/>
    </source>
</evidence>
<keyword evidence="2 5" id="KW-0812">Transmembrane</keyword>
<keyword evidence="4 5" id="KW-0472">Membrane</keyword>
<proteinExistence type="predicted"/>
<name>A0ABU8FH55_9BACI</name>
<dbReference type="PANTHER" id="PTHR24221:SF654">
    <property type="entry name" value="ATP-BINDING CASSETTE SUB-FAMILY B MEMBER 6"/>
    <property type="match status" value="1"/>
</dbReference>
<feature type="domain" description="ABC transmembrane type-1" evidence="6">
    <location>
        <begin position="1"/>
        <end position="213"/>
    </location>
</feature>
<feature type="transmembrane region" description="Helical" evidence="5">
    <location>
        <begin position="187"/>
        <end position="205"/>
    </location>
</feature>
<keyword evidence="7" id="KW-0067">ATP-binding</keyword>
<protein>
    <submittedName>
        <fullName evidence="7">ABC transporter ATP-binding protein</fullName>
    </submittedName>
</protein>
<feature type="transmembrane region" description="Helical" evidence="5">
    <location>
        <begin position="59"/>
        <end position="76"/>
    </location>
</feature>
<dbReference type="Proteomes" id="UP001372526">
    <property type="component" value="Unassembled WGS sequence"/>
</dbReference>
<evidence type="ECO:0000259" key="6">
    <source>
        <dbReference type="PROSITE" id="PS50929"/>
    </source>
</evidence>
<evidence type="ECO:0000313" key="8">
    <source>
        <dbReference type="Proteomes" id="UP001372526"/>
    </source>
</evidence>
<dbReference type="CDD" id="cd07346">
    <property type="entry name" value="ABC_6TM_exporters"/>
    <property type="match status" value="1"/>
</dbReference>
<dbReference type="Gene3D" id="1.20.1560.10">
    <property type="entry name" value="ABC transporter type 1, transmembrane domain"/>
    <property type="match status" value="1"/>
</dbReference>